<dbReference type="InterPro" id="IPR011989">
    <property type="entry name" value="ARM-like"/>
</dbReference>
<proteinExistence type="predicted"/>
<protein>
    <submittedName>
        <fullName evidence="1">HEAT repeat domain-containing protein</fullName>
    </submittedName>
</protein>
<accession>A0ABU7JLL0</accession>
<organism evidence="1 2">
    <name type="scientific">Rhodococcus chondri</name>
    <dbReference type="NCBI Taxonomy" id="3065941"/>
    <lineage>
        <taxon>Bacteria</taxon>
        <taxon>Bacillati</taxon>
        <taxon>Actinomycetota</taxon>
        <taxon>Actinomycetes</taxon>
        <taxon>Mycobacteriales</taxon>
        <taxon>Nocardiaceae</taxon>
        <taxon>Rhodococcus</taxon>
    </lineage>
</organism>
<dbReference type="Gene3D" id="1.25.10.10">
    <property type="entry name" value="Leucine-rich Repeat Variant"/>
    <property type="match status" value="1"/>
</dbReference>
<dbReference type="Proteomes" id="UP001331936">
    <property type="component" value="Unassembled WGS sequence"/>
</dbReference>
<reference evidence="1 2" key="1">
    <citation type="submission" date="2023-08" db="EMBL/GenBank/DDBJ databases">
        <authorList>
            <person name="Girao M."/>
            <person name="Carvalho M.F."/>
        </authorList>
    </citation>
    <scope>NUCLEOTIDE SEQUENCE [LARGE SCALE GENOMIC DNA]</scope>
    <source>
        <strain evidence="1 2">CC-R104</strain>
    </source>
</reference>
<keyword evidence="2" id="KW-1185">Reference proteome</keyword>
<evidence type="ECO:0000313" key="2">
    <source>
        <dbReference type="Proteomes" id="UP001331936"/>
    </source>
</evidence>
<dbReference type="RefSeq" id="WP_330150347.1">
    <property type="nucleotide sequence ID" value="NZ_JAUZMZ010000006.1"/>
</dbReference>
<evidence type="ECO:0000313" key="1">
    <source>
        <dbReference type="EMBL" id="MEE2030926.1"/>
    </source>
</evidence>
<dbReference type="InterPro" id="IPR016024">
    <property type="entry name" value="ARM-type_fold"/>
</dbReference>
<dbReference type="SUPFAM" id="SSF48371">
    <property type="entry name" value="ARM repeat"/>
    <property type="match status" value="1"/>
</dbReference>
<dbReference type="EMBL" id="JAUZMZ010000006">
    <property type="protein sequence ID" value="MEE2030926.1"/>
    <property type="molecule type" value="Genomic_DNA"/>
</dbReference>
<gene>
    <name evidence="1" type="ORF">Q8814_02150</name>
</gene>
<comment type="caution">
    <text evidence="1">The sequence shown here is derived from an EMBL/GenBank/DDBJ whole genome shotgun (WGS) entry which is preliminary data.</text>
</comment>
<name>A0ABU7JLL0_9NOCA</name>
<sequence length="216" mass="23449">MTQPDNHSVRSRLIRALEHDDPSTRLRAALAAGTDPDPELAEFLAGRFSVEPDFFVRDMLTWALTRLPTSVTVPLVLAELNRDTSRARSQALHVLSKLRDAAAWPSVRELIHDSDADVVRAAWRAAVVLVPPGDEDELAVALVSELGRGDREMQLSLSRALIALEESVLPALAGVASTDEVVREHARATEALYRDPDSAFSLSWEAAKRVAATGGG</sequence>